<gene>
    <name evidence="2" type="ORF">DGYR_LOCUS3400</name>
</gene>
<keyword evidence="3" id="KW-1185">Reference proteome</keyword>
<sequence>MIQQQFKRLKINREKRIESLDRSIKKHVVALYRKRNRFVSEIDVIYEKNKSELKQTKNVIKDLLETTKNMEDTYSRDSFRLNIKDYLESCINEMHKAEIYDKYSFLSELDKVKIVEHTFERPISELSFQLVVKPRKIIDTKVGFLVLLGRSRVYALFSEALLVEDDNEILDICPTYNRDLAYIQYIKGVFYYKEVVLEGDYINERIRQRKGIPLVERDSCPSMAIFCVFKDSILLKNENSFDECLFKKSNYRPMSYLKDDRNDLFQYSKDNYKTFPHGLCRILGSFIEYYSSEAKFTYLIRIVPIVKEYPSVSNEIISKLNEGYEIFSIRNQHFLVHFGKKVGFSLDNDAYFNGKILLEYRIEGEMVMFCLTDKDKSKNITIDRYLNLA</sequence>
<dbReference type="AlphaFoldDB" id="A0A7I8VG08"/>
<evidence type="ECO:0000256" key="1">
    <source>
        <dbReference type="SAM" id="Coils"/>
    </source>
</evidence>
<dbReference type="Proteomes" id="UP000549394">
    <property type="component" value="Unassembled WGS sequence"/>
</dbReference>
<reference evidence="2 3" key="1">
    <citation type="submission" date="2020-08" db="EMBL/GenBank/DDBJ databases">
        <authorList>
            <person name="Hejnol A."/>
        </authorList>
    </citation>
    <scope>NUCLEOTIDE SEQUENCE [LARGE SCALE GENOMIC DNA]</scope>
</reference>
<keyword evidence="1" id="KW-0175">Coiled coil</keyword>
<proteinExistence type="predicted"/>
<name>A0A7I8VG08_9ANNE</name>
<dbReference type="EMBL" id="CAJFCJ010000005">
    <property type="protein sequence ID" value="CAD5114572.1"/>
    <property type="molecule type" value="Genomic_DNA"/>
</dbReference>
<evidence type="ECO:0000313" key="3">
    <source>
        <dbReference type="Proteomes" id="UP000549394"/>
    </source>
</evidence>
<organism evidence="2 3">
    <name type="scientific">Dimorphilus gyrociliatus</name>
    <dbReference type="NCBI Taxonomy" id="2664684"/>
    <lineage>
        <taxon>Eukaryota</taxon>
        <taxon>Metazoa</taxon>
        <taxon>Spiralia</taxon>
        <taxon>Lophotrochozoa</taxon>
        <taxon>Annelida</taxon>
        <taxon>Polychaeta</taxon>
        <taxon>Polychaeta incertae sedis</taxon>
        <taxon>Dinophilidae</taxon>
        <taxon>Dimorphilus</taxon>
    </lineage>
</organism>
<feature type="coiled-coil region" evidence="1">
    <location>
        <begin position="46"/>
        <end position="73"/>
    </location>
</feature>
<protein>
    <submittedName>
        <fullName evidence="2">Uncharacterized protein</fullName>
    </submittedName>
</protein>
<evidence type="ECO:0000313" key="2">
    <source>
        <dbReference type="EMBL" id="CAD5114572.1"/>
    </source>
</evidence>
<comment type="caution">
    <text evidence="2">The sequence shown here is derived from an EMBL/GenBank/DDBJ whole genome shotgun (WGS) entry which is preliminary data.</text>
</comment>
<accession>A0A7I8VG08</accession>